<organism evidence="2">
    <name type="scientific">Aliarcobacter faecis</name>
    <dbReference type="NCBI Taxonomy" id="1564138"/>
    <lineage>
        <taxon>Bacteria</taxon>
        <taxon>Pseudomonadati</taxon>
        <taxon>Campylobacterota</taxon>
        <taxon>Epsilonproteobacteria</taxon>
        <taxon>Campylobacterales</taxon>
        <taxon>Arcobacteraceae</taxon>
        <taxon>Aliarcobacter</taxon>
    </lineage>
</organism>
<accession>A0A6M8NC61</accession>
<evidence type="ECO:0000256" key="1">
    <source>
        <dbReference type="SAM" id="Phobius"/>
    </source>
</evidence>
<dbReference type="EMBL" id="CP053838">
    <property type="protein sequence ID" value="QKF74484.1"/>
    <property type="molecule type" value="Genomic_DNA"/>
</dbReference>
<dbReference type="KEGG" id="afc:AFAEC_a0038"/>
<reference evidence="2" key="1">
    <citation type="submission" date="2020-05" db="EMBL/GenBank/DDBJ databases">
        <title>Complete genome sequencing of Campylobacter and Arcobacter type strains.</title>
        <authorList>
            <person name="Miller W.G."/>
            <person name="Yee E."/>
        </authorList>
    </citation>
    <scope>NUCLEOTIDE SEQUENCE [LARGE SCALE GENOMIC DNA]</scope>
    <source>
        <strain evidence="2">CCUG 66484</strain>
        <plasmid evidence="2">pAFAEC</plasmid>
    </source>
</reference>
<keyword evidence="2" id="KW-0614">Plasmid</keyword>
<sequence length="70" mass="8540">MTKTNLINKINELSPEMRIFLEQRLKTHLIEIDNEEYVTNLINSQKLMLEKYHLYILFIYLFLGYLVYNV</sequence>
<dbReference type="AlphaFoldDB" id="A0A6M8NC61"/>
<keyword evidence="1" id="KW-0812">Transmembrane</keyword>
<evidence type="ECO:0000313" key="2">
    <source>
        <dbReference type="EMBL" id="QKF74484.1"/>
    </source>
</evidence>
<protein>
    <submittedName>
        <fullName evidence="2">Uncharacterized protein</fullName>
    </submittedName>
</protein>
<proteinExistence type="predicted"/>
<keyword evidence="1" id="KW-0472">Membrane</keyword>
<feature type="transmembrane region" description="Helical" evidence="1">
    <location>
        <begin position="52"/>
        <end position="68"/>
    </location>
</feature>
<name>A0A6M8NC61_9BACT</name>
<keyword evidence="1" id="KW-1133">Transmembrane helix</keyword>
<gene>
    <name evidence="2" type="ORF">AFAEC_a0038</name>
</gene>
<geneLocation type="plasmid" evidence="2">
    <name>pAFAEC</name>
</geneLocation>